<dbReference type="Gene3D" id="3.40.50.300">
    <property type="entry name" value="P-loop containing nucleotide triphosphate hydrolases"/>
    <property type="match status" value="1"/>
</dbReference>
<dbReference type="InterPro" id="IPR033887">
    <property type="entry name" value="PTS_IIA_man"/>
</dbReference>
<reference evidence="10" key="4">
    <citation type="submission" date="2016-01" db="EMBL/GenBank/DDBJ databases">
        <authorList>
            <person name="Oliw E.H."/>
        </authorList>
    </citation>
    <scope>NUCLEOTIDE SEQUENCE [LARGE SCALE GENOMIC DNA]</scope>
    <source>
        <strain evidence="10">GED7749B</strain>
    </source>
</reference>
<dbReference type="RefSeq" id="WP_014096013.1">
    <property type="nucleotide sequence ID" value="NZ_CP010525.1"/>
</dbReference>
<evidence type="ECO:0000259" key="7">
    <source>
        <dbReference type="PROSITE" id="PS51096"/>
    </source>
</evidence>
<dbReference type="SUPFAM" id="SSF52540">
    <property type="entry name" value="P-loop containing nucleoside triphosphate hydrolases"/>
    <property type="match status" value="1"/>
</dbReference>
<evidence type="ECO:0000256" key="3">
    <source>
        <dbReference type="ARBA" id="ARBA00022777"/>
    </source>
</evidence>
<dbReference type="GO" id="GO:0006355">
    <property type="term" value="P:regulation of DNA-templated transcription"/>
    <property type="evidence" value="ECO:0007669"/>
    <property type="project" value="InterPro"/>
</dbReference>
<feature type="domain" description="PRD" evidence="8">
    <location>
        <begin position="849"/>
        <end position="952"/>
    </location>
</feature>
<accession>A0A0C5CRW1</accession>
<evidence type="ECO:0000256" key="1">
    <source>
        <dbReference type="ARBA" id="ARBA00022679"/>
    </source>
</evidence>
<dbReference type="AlphaFoldDB" id="A0A0C5CRW1"/>
<reference evidence="9" key="1">
    <citation type="submission" date="2015-01" db="EMBL/GenBank/DDBJ databases">
        <title>Comparative genome analysis of Bacillus coagulans HM-08, Clostridium butyricum HM-68, Bacillus subtilis HM-66 and Bacillus licheniformis BL-09.</title>
        <authorList>
            <person name="Zhang H."/>
        </authorList>
    </citation>
    <scope>NUCLEOTIDE SEQUENCE [LARGE SCALE GENOMIC DNA]</scope>
    <source>
        <strain evidence="9">HM-08</strain>
    </source>
</reference>
<dbReference type="SUPFAM" id="SSF52794">
    <property type="entry name" value="PTS system IIB component-like"/>
    <property type="match status" value="1"/>
</dbReference>
<dbReference type="Gene3D" id="1.10.1790.10">
    <property type="entry name" value="PRD domain"/>
    <property type="match status" value="2"/>
</dbReference>
<dbReference type="InterPro" id="IPR003593">
    <property type="entry name" value="AAA+_ATPase"/>
</dbReference>
<dbReference type="GO" id="GO:0016020">
    <property type="term" value="C:membrane"/>
    <property type="evidence" value="ECO:0007669"/>
    <property type="project" value="InterPro"/>
</dbReference>
<dbReference type="GeneID" id="93260749"/>
<feature type="domain" description="Sigma-54 factor interaction" evidence="6">
    <location>
        <begin position="123"/>
        <end position="358"/>
    </location>
</feature>
<dbReference type="GO" id="GO:0009401">
    <property type="term" value="P:phosphoenolpyruvate-dependent sugar phosphotransferase system"/>
    <property type="evidence" value="ECO:0007669"/>
    <property type="project" value="InterPro"/>
</dbReference>
<dbReference type="EMBL" id="CP010525">
    <property type="protein sequence ID" value="AJO24162.1"/>
    <property type="molecule type" value="Genomic_DNA"/>
</dbReference>
<dbReference type="SUPFAM" id="SSF53062">
    <property type="entry name" value="PTS system fructose IIA component-like"/>
    <property type="match status" value="1"/>
</dbReference>
<evidence type="ECO:0000313" key="11">
    <source>
        <dbReference type="Proteomes" id="UP000032024"/>
    </source>
</evidence>
<dbReference type="SUPFAM" id="SSF46785">
    <property type="entry name" value="Winged helix' DNA-binding domain"/>
    <property type="match status" value="1"/>
</dbReference>
<reference evidence="12" key="3">
    <citation type="submission" date="2016-01" db="EMBL/GenBank/DDBJ databases">
        <authorList>
            <person name="Mitreva M."/>
            <person name="Pepin K.H."/>
            <person name="Mihindukulasuriya K.A."/>
            <person name="Fulton R."/>
            <person name="Fronick C."/>
            <person name="O'Laughlin M."/>
            <person name="Miner T."/>
            <person name="Herter B."/>
            <person name="Rosa B.A."/>
            <person name="Cordes M."/>
            <person name="Tomlinson C."/>
            <person name="Wollam A."/>
            <person name="Palsikar V.B."/>
            <person name="Mardis E.R."/>
            <person name="Wilson R.K."/>
        </authorList>
    </citation>
    <scope>NUCLEOTIDE SEQUENCE [LARGE SCALE GENOMIC DNA]</scope>
    <source>
        <strain evidence="12">GED7749B</strain>
    </source>
</reference>
<dbReference type="CDD" id="cd00009">
    <property type="entry name" value="AAA"/>
    <property type="match status" value="1"/>
</dbReference>
<evidence type="ECO:0000313" key="12">
    <source>
        <dbReference type="Proteomes" id="UP000070376"/>
    </source>
</evidence>
<gene>
    <name evidence="10" type="ORF">HMPREF3213_03225</name>
    <name evidence="9" type="ORF">SB48_HM08orf05396</name>
</gene>
<evidence type="ECO:0000259" key="6">
    <source>
        <dbReference type="PROSITE" id="PS50045"/>
    </source>
</evidence>
<keyword evidence="11" id="KW-1185">Reference proteome</keyword>
<dbReference type="PROSITE" id="PS00676">
    <property type="entry name" value="SIGMA54_INTERACT_2"/>
    <property type="match status" value="1"/>
</dbReference>
<dbReference type="GO" id="GO:0005524">
    <property type="term" value="F:ATP binding"/>
    <property type="evidence" value="ECO:0007669"/>
    <property type="project" value="UniProtKB-KW"/>
</dbReference>
<dbReference type="Pfam" id="PF03610">
    <property type="entry name" value="EIIA-man"/>
    <property type="match status" value="1"/>
</dbReference>
<keyword evidence="1" id="KW-0808">Transferase</keyword>
<dbReference type="InterPro" id="IPR027417">
    <property type="entry name" value="P-loop_NTPase"/>
</dbReference>
<dbReference type="InterPro" id="IPR036662">
    <property type="entry name" value="PTS_EIIA_man-typ_sf"/>
</dbReference>
<evidence type="ECO:0000313" key="9">
    <source>
        <dbReference type="EMBL" id="AJO24162.1"/>
    </source>
</evidence>
<dbReference type="PATRIC" id="fig|1398.18.peg.3327"/>
<dbReference type="InterPro" id="IPR036390">
    <property type="entry name" value="WH_DNA-bd_sf"/>
</dbReference>
<keyword evidence="2" id="KW-0547">Nucleotide-binding</keyword>
<dbReference type="GO" id="GO:0003677">
    <property type="term" value="F:DNA binding"/>
    <property type="evidence" value="ECO:0007669"/>
    <property type="project" value="UniProtKB-KW"/>
</dbReference>
<dbReference type="InterPro" id="IPR011608">
    <property type="entry name" value="PRD"/>
</dbReference>
<evidence type="ECO:0000259" key="8">
    <source>
        <dbReference type="PROSITE" id="PS51372"/>
    </source>
</evidence>
<name>A0A0C5CRW1_HEYCO</name>
<evidence type="ECO:0000313" key="10">
    <source>
        <dbReference type="EMBL" id="KWZ77795.1"/>
    </source>
</evidence>
<dbReference type="Proteomes" id="UP000032024">
    <property type="component" value="Chromosome"/>
</dbReference>
<dbReference type="CDD" id="cd00006">
    <property type="entry name" value="PTS_IIA_man"/>
    <property type="match status" value="1"/>
</dbReference>
<dbReference type="InterPro" id="IPR025943">
    <property type="entry name" value="Sigma_54_int_dom_ATP-bd_2"/>
</dbReference>
<proteinExistence type="predicted"/>
<dbReference type="EMBL" id="LRPN01000164">
    <property type="protein sequence ID" value="KWZ77795.1"/>
    <property type="molecule type" value="Genomic_DNA"/>
</dbReference>
<dbReference type="InterPro" id="IPR002078">
    <property type="entry name" value="Sigma_54_int"/>
</dbReference>
<evidence type="ECO:0000256" key="4">
    <source>
        <dbReference type="ARBA" id="ARBA00022840"/>
    </source>
</evidence>
<dbReference type="InterPro" id="IPR036634">
    <property type="entry name" value="PRD_sf"/>
</dbReference>
<dbReference type="Proteomes" id="UP000070376">
    <property type="component" value="Unassembled WGS sequence"/>
</dbReference>
<dbReference type="InterPro" id="IPR036095">
    <property type="entry name" value="PTS_EIIB-like_sf"/>
</dbReference>
<keyword evidence="4" id="KW-0067">ATP-binding</keyword>
<keyword evidence="5" id="KW-0238">DNA-binding</keyword>
<dbReference type="SMART" id="SM00382">
    <property type="entry name" value="AAA"/>
    <property type="match status" value="1"/>
</dbReference>
<dbReference type="PROSITE" id="PS51096">
    <property type="entry name" value="PTS_EIIA_TYPE_4"/>
    <property type="match status" value="1"/>
</dbReference>
<feature type="domain" description="PTS EIIA type-4" evidence="7">
    <location>
        <begin position="588"/>
        <end position="722"/>
    </location>
</feature>
<dbReference type="PROSITE" id="PS50045">
    <property type="entry name" value="SIGMA54_INTERACT_4"/>
    <property type="match status" value="1"/>
</dbReference>
<evidence type="ECO:0000256" key="2">
    <source>
        <dbReference type="ARBA" id="ARBA00022741"/>
    </source>
</evidence>
<reference evidence="11" key="2">
    <citation type="submission" date="2015-01" db="EMBL/GenBank/DDBJ databases">
        <title>Comparative genome analysis of Bacillus coagulans HM-08, Clostridium butyricum HM-68, Bacillus subtilis HM-66 and Bacillus paralicheniformis BL-09.</title>
        <authorList>
            <person name="Zhang H."/>
        </authorList>
    </citation>
    <scope>NUCLEOTIDE SEQUENCE [LARGE SCALE GENOMIC DNA]</scope>
    <source>
        <strain evidence="11">HM-08</strain>
    </source>
</reference>
<evidence type="ECO:0000256" key="5">
    <source>
        <dbReference type="ARBA" id="ARBA00023125"/>
    </source>
</evidence>
<dbReference type="Pfam" id="PF00874">
    <property type="entry name" value="PRD"/>
    <property type="match status" value="2"/>
</dbReference>
<organism evidence="10 12">
    <name type="scientific">Heyndrickxia coagulans</name>
    <name type="common">Weizmannia coagulans</name>
    <dbReference type="NCBI Taxonomy" id="1398"/>
    <lineage>
        <taxon>Bacteria</taxon>
        <taxon>Bacillati</taxon>
        <taxon>Bacillota</taxon>
        <taxon>Bacilli</taxon>
        <taxon>Bacillales</taxon>
        <taxon>Bacillaceae</taxon>
        <taxon>Heyndrickxia</taxon>
    </lineage>
</organism>
<dbReference type="Pfam" id="PF00158">
    <property type="entry name" value="Sigma54_activat"/>
    <property type="match status" value="1"/>
</dbReference>
<dbReference type="GO" id="GO:0008982">
    <property type="term" value="F:protein-N(PI)-phosphohistidine-sugar phosphotransferase activity"/>
    <property type="evidence" value="ECO:0007669"/>
    <property type="project" value="InterPro"/>
</dbReference>
<keyword evidence="3" id="KW-0418">Kinase</keyword>
<dbReference type="InterPro" id="IPR004701">
    <property type="entry name" value="PTS_EIIA_man-typ"/>
</dbReference>
<dbReference type="PANTHER" id="PTHR32071:SF90">
    <property type="entry name" value="TRANSCRIPTIONAL REGULATORY PROTEIN LEVR"/>
    <property type="match status" value="1"/>
</dbReference>
<sequence length="954" mass="107934">MKRIDRIYAYLVEQSQGKTLDEWIRIEGFTASDIAKDLGILRNNVSAELNKLLRQKRIIKIKGRPVHYLVKQIMEDLLGTKLPEDQYEYENILEVTGGQSPDPGNGPSANHDTAWETNPFDDLIGSKTSLKVQVEQAKAAVLYPPHGLHTLIVGQTGVGKTLFANLMFNYAKLAAPFMDEDAQFIVFNCADYANNPQLLISHIFGHIKGAFTGADSEKDGLVSKADGGMLFLDEIHRLPPEGQEMLFYFMDTGTYAKLGETERNRNANVLIVGATTEDPESSLLKTFVRRIPILIRIPSFEERPAIDKIEILKFLLAIEANRVQKPIKIDAESMKALIGNTSYGNVGQLKSNIQLVCANGFLHCLHDDVITIHFKDLPSELKNGFFYFSRKRQEIQELSDLIDSYLTVYPEGENKALFEEDPYEPDFNLYNIIEDKVSFMMEQDVSDEDINRFLKLDIDIHLNKFYNKFSSYALNREKILKIVSEDILNFSEEVQDIVEKRLKCKVNERFLLAFSLHLTSFLKRVKNQQVANYTNIENVINDRPQEYQLSLDICKMIGEKYRVHVPVKEAMYLTILLTSLIDEQKAEQVAILVAAHGFSTASSMVSVVKSLLGESNVDCIDMPLDMDPKYVLEEMKRRVKEIDMGKGVLLLVDMGSLTGFGDVITQETGIKTRTIDMVTTALVIEAIRKATIMEMDLDDIYESLKEFRGYGSYQMESKPRETGKPVKPQAILSVCSTGEGTAEKLKQLITRLLKNIGKTNIAVIPLPINEVEEKKEMLMQKYDILLAVGIADPKVQAPFVPLESLFMGDGETQVTHLIQNHQLLKQPPRSPAMVREMTEESLNEFLTFLNPKKVITAITAFVTALEKIAERPFNNASKINMNIHIGCALERMVTQSGLIYKNDITPEKTAKIKKYKKAAQIFEDQLKLKLSDDELYYIADMIDHLSAEQTAAVR</sequence>
<dbReference type="PANTHER" id="PTHR32071">
    <property type="entry name" value="TRANSCRIPTIONAL REGULATORY PROTEIN"/>
    <property type="match status" value="1"/>
</dbReference>
<dbReference type="PROSITE" id="PS51372">
    <property type="entry name" value="PRD_2"/>
    <property type="match status" value="2"/>
</dbReference>
<dbReference type="Gene3D" id="3.40.50.510">
    <property type="entry name" value="Phosphotransferase system, mannose-type IIA component"/>
    <property type="match status" value="1"/>
</dbReference>
<dbReference type="GO" id="GO:0016301">
    <property type="term" value="F:kinase activity"/>
    <property type="evidence" value="ECO:0007669"/>
    <property type="project" value="UniProtKB-KW"/>
</dbReference>
<dbReference type="SUPFAM" id="SSF63520">
    <property type="entry name" value="PTS-regulatory domain, PRD"/>
    <property type="match status" value="2"/>
</dbReference>
<protein>
    <submittedName>
        <fullName evidence="9">PTS system transcriptional activator</fullName>
    </submittedName>
    <submittedName>
        <fullName evidence="10">Putative transcriptional regulatory protein LevR</fullName>
    </submittedName>
</protein>
<dbReference type="STRING" id="1398.AB434_1954"/>
<feature type="domain" description="PRD" evidence="8">
    <location>
        <begin position="482"/>
        <end position="587"/>
    </location>
</feature>